<feature type="transmembrane region" description="Helical" evidence="2">
    <location>
        <begin position="149"/>
        <end position="172"/>
    </location>
</feature>
<accession>A0A9X4H126</accession>
<proteinExistence type="inferred from homology"/>
<dbReference type="PANTHER" id="PTHR42709:SF9">
    <property type="entry name" value="ALKALINE PHOSPHATASE LIKE PROTEIN"/>
    <property type="match status" value="1"/>
</dbReference>
<feature type="domain" description="VTT" evidence="3">
    <location>
        <begin position="10"/>
        <end position="135"/>
    </location>
</feature>
<dbReference type="InterPro" id="IPR032816">
    <property type="entry name" value="VTT_dom"/>
</dbReference>
<evidence type="ECO:0000313" key="5">
    <source>
        <dbReference type="Proteomes" id="UP001154312"/>
    </source>
</evidence>
<feature type="transmembrane region" description="Helical" evidence="2">
    <location>
        <begin position="115"/>
        <end position="137"/>
    </location>
</feature>
<comment type="similarity">
    <text evidence="1">Belongs to the DedA family.</text>
</comment>
<dbReference type="InterPro" id="IPR051311">
    <property type="entry name" value="DedA_domain"/>
</dbReference>
<gene>
    <name evidence="4" type="ORF">L7E55_05020</name>
</gene>
<dbReference type="PANTHER" id="PTHR42709">
    <property type="entry name" value="ALKALINE PHOSPHATASE LIKE PROTEIN"/>
    <property type="match status" value="1"/>
</dbReference>
<protein>
    <submittedName>
        <fullName evidence="4">DedA family protein</fullName>
    </submittedName>
</protein>
<keyword evidence="2" id="KW-0812">Transmembrane</keyword>
<organism evidence="4 5">
    <name type="scientific">Pelotomaculum isophthalicicum JI</name>
    <dbReference type="NCBI Taxonomy" id="947010"/>
    <lineage>
        <taxon>Bacteria</taxon>
        <taxon>Bacillati</taxon>
        <taxon>Bacillota</taxon>
        <taxon>Clostridia</taxon>
        <taxon>Eubacteriales</taxon>
        <taxon>Desulfotomaculaceae</taxon>
        <taxon>Pelotomaculum</taxon>
    </lineage>
</organism>
<dbReference type="AlphaFoldDB" id="A0A9X4H126"/>
<dbReference type="EMBL" id="JAKOAV010000006">
    <property type="protein sequence ID" value="MDF9407725.1"/>
    <property type="molecule type" value="Genomic_DNA"/>
</dbReference>
<feature type="transmembrane region" description="Helical" evidence="2">
    <location>
        <begin position="30"/>
        <end position="52"/>
    </location>
</feature>
<reference evidence="4" key="1">
    <citation type="submission" date="2022-02" db="EMBL/GenBank/DDBJ databases">
        <authorList>
            <person name="Leng L."/>
        </authorList>
    </citation>
    <scope>NUCLEOTIDE SEQUENCE</scope>
    <source>
        <strain evidence="4">JI</strain>
    </source>
</reference>
<dbReference type="RefSeq" id="WP_277442963.1">
    <property type="nucleotide sequence ID" value="NZ_JAKOAV010000006.1"/>
</dbReference>
<keyword evidence="5" id="KW-1185">Reference proteome</keyword>
<name>A0A9X4H126_9FIRM</name>
<keyword evidence="2" id="KW-1133">Transmembrane helix</keyword>
<comment type="caution">
    <text evidence="4">The sequence shown here is derived from an EMBL/GenBank/DDBJ whole genome shotgun (WGS) entry which is preliminary data.</text>
</comment>
<dbReference type="GO" id="GO:0005886">
    <property type="term" value="C:plasma membrane"/>
    <property type="evidence" value="ECO:0007669"/>
    <property type="project" value="TreeGrafter"/>
</dbReference>
<evidence type="ECO:0000259" key="3">
    <source>
        <dbReference type="Pfam" id="PF09335"/>
    </source>
</evidence>
<sequence>MALGILGVPIPDEALMTYLGYVINSGKLNYSYAFILSFLGSLTGMTLSYLIGKGILSRFEHKFEERFNLKEKRINLEKILARFGNIIIVFGYYFPGIRHLVAYTCGMLKMNYVKFLIYSSIGAFIWVNSFILLGYYLGDDWKKILYFSLHYKNVIAITAIAVLVMLICYYIKKQVKDNNTG</sequence>
<evidence type="ECO:0000256" key="2">
    <source>
        <dbReference type="SAM" id="Phobius"/>
    </source>
</evidence>
<feature type="transmembrane region" description="Helical" evidence="2">
    <location>
        <begin position="79"/>
        <end position="95"/>
    </location>
</feature>
<evidence type="ECO:0000313" key="4">
    <source>
        <dbReference type="EMBL" id="MDF9407725.1"/>
    </source>
</evidence>
<keyword evidence="2" id="KW-0472">Membrane</keyword>
<dbReference type="Proteomes" id="UP001154312">
    <property type="component" value="Unassembled WGS sequence"/>
</dbReference>
<dbReference type="Pfam" id="PF09335">
    <property type="entry name" value="VTT_dom"/>
    <property type="match status" value="1"/>
</dbReference>
<evidence type="ECO:0000256" key="1">
    <source>
        <dbReference type="ARBA" id="ARBA00010792"/>
    </source>
</evidence>